<keyword evidence="8" id="KW-1185">Reference proteome</keyword>
<dbReference type="PANTHER" id="PTHR11412">
    <property type="entry name" value="MACROGLOBULIN / COMPLEMENT"/>
    <property type="match status" value="1"/>
</dbReference>
<dbReference type="GO" id="GO:0004866">
    <property type="term" value="F:endopeptidase inhibitor activity"/>
    <property type="evidence" value="ECO:0007669"/>
    <property type="project" value="InterPro"/>
</dbReference>
<accession>A0AA47NXV4</accession>
<dbReference type="Pfam" id="PF07703">
    <property type="entry name" value="A2M_BRD"/>
    <property type="match status" value="1"/>
</dbReference>
<dbReference type="InterPro" id="IPR047565">
    <property type="entry name" value="Alpha-macroglob_thiol-ester_cl"/>
</dbReference>
<gene>
    <name evidence="7" type="primary">CD109_3</name>
    <name evidence="7" type="ORF">N1851_023142</name>
</gene>
<sequence length="1318" mass="143814">MFVCFRTCFGSTVIQKPLYLLSGPNVLYGARATNLAVTILTESPVNVTTHLTQGNANLSSTTVTVPGGWWQSFSFHRVDGGSLSPSAPVKLTVSGYQGGQLIFSNSTTLNVSLGDVSTSVQTDRARYRPGQTVRIRIASLHLDNRPYKGAVEISVSDPGGNVIQRWDSQESHVGIVSKDFLLSQSSALGEWTVVTTTNVNPPRFDLLLTTAPEVLVGQDISGTVRARFPLRNLYERGDGDIPLNITASVTETSTGFKVETVFSVDTMQNIFKLQFRDFPQVLKPSLSFSAKLEIDTYNRIPLSPPMLLNSVSVVVTQKTSSAGDQTETTALPVVGGGYVLIQLTLHAQVQELIIDATFMTSKETLKLFTKFPSASDSYVQILPFSSLPAQVSARGQVFTAGTVVASSSVSLTPMMSWFPEVCVTIYCVLPDGEVISDTALVPIQQPNHVSLKWTKDWLKPGDQVSLLVTVQDPRSQVLILVTAGAKEAQLPLVDELFNRETECDTALLSDGLLGAGAAGQVDMARENSFQRGEQGNQWTDQGSPMTWLYLDANVSGTNWVSPSFTVPNSINSWRVEALVMSDDLGLGFSQSLAATQQRVSIQTFVFVFCNDNLRVSLGDLTISMDVPGSLIRGEEIVLEMKVFNHLQWDREVIMLVEHSEAFEFVLSVDERVSVVNARKVTVGSQSSVSVLFPIRPLALGEMEISSILLSAETSESLVQTVLVKPEGVARTFSQTLFLELAPDKNKDSKTTSFSFPPDVVPGSQRVHVAVVGDILALSIGSLESLVDLPQSCGEQNMVPFVPSIAVLQYLDPLDNAEIRARALAILAEGYRKELSYQRGDGSFSAFGNRDSSGSTWLTAFVLRSFLQAQPYMLVDQSVVSRAAGWLVTNQGPGGDFAEAGRVIHTEMRRCRDDCPAALTAFVVMALLEDKTYAVKYESTVSQAVAYLERTVLATTGNYTLCVMMYALTLANRPAANDVLEELRRRTDVTDEFRWRSADALQAEGEWRARSAEVEMVSYVLMALFRRGAVTEGFPLMKWLSKQRSSLGGYGSTQDTAVAIQAIALYASISGAFAIDLNIQMSFSSMSGVSDFNINSSNYLLYQSKEIDVEQDVSIDLQMEGRGFALFQMNLFYNVWSAWPPVEAFSLIVEVQDDKGDPDHMLLSICTGLLGIDGVSQTGMVIVDVGLLSGFIIVPEAASPVDPIRQVETPPGRVILYLDSLTLAEVCIRLPLVRRHKVALMQNATVHVYDYYEPGRGAKRMYNSELMQVMDSCSFCGQDCSHCRSGVSLVKSSSTSWHAVSIATCSLGTLFAVMTLSFA</sequence>
<feature type="domain" description="Alpha-macroglobulin receptor-binding" evidence="6">
    <location>
        <begin position="1177"/>
        <end position="1261"/>
    </location>
</feature>
<protein>
    <submittedName>
        <fullName evidence="7">CD109 antigen</fullName>
    </submittedName>
</protein>
<dbReference type="InterPro" id="IPR011626">
    <property type="entry name" value="Alpha-macroglobulin_TED"/>
</dbReference>
<dbReference type="InterPro" id="IPR001599">
    <property type="entry name" value="Macroglobln_a2"/>
</dbReference>
<dbReference type="PROSITE" id="PS00477">
    <property type="entry name" value="ALPHA_2_MACROGLOBULIN"/>
    <property type="match status" value="1"/>
</dbReference>
<feature type="domain" description="Alpha-2-macroglobulin" evidence="5">
    <location>
        <begin position="546"/>
        <end position="656"/>
    </location>
</feature>
<dbReference type="Gene3D" id="2.60.40.690">
    <property type="entry name" value="Alpha-macroglobulin, receptor-binding domain"/>
    <property type="match status" value="1"/>
</dbReference>
<reference evidence="7" key="1">
    <citation type="journal article" date="2023" name="Front. Mar. Sci.">
        <title>A new Merluccius polli reference genome to investigate the effects of global change in West African waters.</title>
        <authorList>
            <person name="Mateo J.L."/>
            <person name="Blanco-Fernandez C."/>
            <person name="Garcia-Vazquez E."/>
            <person name="Machado-Schiaffino G."/>
        </authorList>
    </citation>
    <scope>NUCLEOTIDE SEQUENCE</scope>
    <source>
        <strain evidence="7">C29</strain>
        <tissue evidence="7">Fin</tissue>
    </source>
</reference>
<evidence type="ECO:0000259" key="4">
    <source>
        <dbReference type="SMART" id="SM01359"/>
    </source>
</evidence>
<comment type="caution">
    <text evidence="7">The sequence shown here is derived from an EMBL/GenBank/DDBJ whole genome shotgun (WGS) entry which is preliminary data.</text>
</comment>
<dbReference type="EMBL" id="JAOPHQ010004278">
    <property type="protein sequence ID" value="KAK0139942.1"/>
    <property type="molecule type" value="Genomic_DNA"/>
</dbReference>
<dbReference type="Gene3D" id="2.60.120.1540">
    <property type="match status" value="1"/>
</dbReference>
<dbReference type="InterPro" id="IPR019742">
    <property type="entry name" value="MacrogloblnA2_CS"/>
</dbReference>
<dbReference type="GO" id="GO:0005615">
    <property type="term" value="C:extracellular space"/>
    <property type="evidence" value="ECO:0007669"/>
    <property type="project" value="InterPro"/>
</dbReference>
<dbReference type="Gene3D" id="2.60.40.1930">
    <property type="match status" value="1"/>
</dbReference>
<dbReference type="PANTHER" id="PTHR11412:SF136">
    <property type="entry name" value="CD109 ANTIGEN"/>
    <property type="match status" value="1"/>
</dbReference>
<dbReference type="InterPro" id="IPR050473">
    <property type="entry name" value="A2M/Complement_sys"/>
</dbReference>
<keyword evidence="3" id="KW-1015">Disulfide bond</keyword>
<dbReference type="Pfam" id="PF00207">
    <property type="entry name" value="A2M"/>
    <property type="match status" value="1"/>
</dbReference>
<dbReference type="SMART" id="SM01360">
    <property type="entry name" value="A2M"/>
    <property type="match status" value="1"/>
</dbReference>
<dbReference type="InterPro" id="IPR013783">
    <property type="entry name" value="Ig-like_fold"/>
</dbReference>
<dbReference type="SMART" id="SM01359">
    <property type="entry name" value="A2M_N_2"/>
    <property type="match status" value="1"/>
</dbReference>
<evidence type="ECO:0000313" key="8">
    <source>
        <dbReference type="Proteomes" id="UP001174136"/>
    </source>
</evidence>
<keyword evidence="2" id="KW-0882">Thioester bond</keyword>
<evidence type="ECO:0000259" key="5">
    <source>
        <dbReference type="SMART" id="SM01360"/>
    </source>
</evidence>
<proteinExistence type="predicted"/>
<evidence type="ECO:0000256" key="2">
    <source>
        <dbReference type="ARBA" id="ARBA00022966"/>
    </source>
</evidence>
<dbReference type="SMART" id="SM01361">
    <property type="entry name" value="A2M_recep"/>
    <property type="match status" value="1"/>
</dbReference>
<dbReference type="Gene3D" id="2.60.40.10">
    <property type="entry name" value="Immunoglobulins"/>
    <property type="match status" value="1"/>
</dbReference>
<evidence type="ECO:0000256" key="1">
    <source>
        <dbReference type="ARBA" id="ARBA00022729"/>
    </source>
</evidence>
<dbReference type="Pfam" id="PF01835">
    <property type="entry name" value="MG2"/>
    <property type="match status" value="1"/>
</dbReference>
<organism evidence="7 8">
    <name type="scientific">Merluccius polli</name>
    <name type="common">Benguela hake</name>
    <name type="synonym">Merluccius cadenati</name>
    <dbReference type="NCBI Taxonomy" id="89951"/>
    <lineage>
        <taxon>Eukaryota</taxon>
        <taxon>Metazoa</taxon>
        <taxon>Chordata</taxon>
        <taxon>Craniata</taxon>
        <taxon>Vertebrata</taxon>
        <taxon>Euteleostomi</taxon>
        <taxon>Actinopterygii</taxon>
        <taxon>Neopterygii</taxon>
        <taxon>Teleostei</taxon>
        <taxon>Neoteleostei</taxon>
        <taxon>Acanthomorphata</taxon>
        <taxon>Zeiogadaria</taxon>
        <taxon>Gadariae</taxon>
        <taxon>Gadiformes</taxon>
        <taxon>Gadoidei</taxon>
        <taxon>Merlucciidae</taxon>
        <taxon>Merluccius</taxon>
    </lineage>
</organism>
<dbReference type="SUPFAM" id="SSF48239">
    <property type="entry name" value="Terpenoid cyclases/Protein prenyltransferases"/>
    <property type="match status" value="1"/>
</dbReference>
<dbReference type="Proteomes" id="UP001174136">
    <property type="component" value="Unassembled WGS sequence"/>
</dbReference>
<dbReference type="Pfam" id="PF07677">
    <property type="entry name" value="A2M_recep"/>
    <property type="match status" value="1"/>
</dbReference>
<evidence type="ECO:0000256" key="3">
    <source>
        <dbReference type="ARBA" id="ARBA00023157"/>
    </source>
</evidence>
<dbReference type="Gene3D" id="1.50.10.20">
    <property type="match status" value="1"/>
</dbReference>
<dbReference type="InterPro" id="IPR008930">
    <property type="entry name" value="Terpenoid_cyclase/PrenylTrfase"/>
</dbReference>
<evidence type="ECO:0000259" key="6">
    <source>
        <dbReference type="SMART" id="SM01361"/>
    </source>
</evidence>
<evidence type="ECO:0000313" key="7">
    <source>
        <dbReference type="EMBL" id="KAK0139942.1"/>
    </source>
</evidence>
<dbReference type="SUPFAM" id="SSF49410">
    <property type="entry name" value="Alpha-macroglobulin receptor domain"/>
    <property type="match status" value="1"/>
</dbReference>
<dbReference type="InterPro" id="IPR002890">
    <property type="entry name" value="MG2"/>
</dbReference>
<keyword evidence="1" id="KW-0732">Signal</keyword>
<dbReference type="SMART" id="SM01419">
    <property type="entry name" value="Thiol-ester_cl"/>
    <property type="match status" value="1"/>
</dbReference>
<dbReference type="Pfam" id="PF07678">
    <property type="entry name" value="TED_complement"/>
    <property type="match status" value="1"/>
</dbReference>
<feature type="domain" description="Alpha-2-macroglobulin bait region" evidence="4">
    <location>
        <begin position="350"/>
        <end position="480"/>
    </location>
</feature>
<dbReference type="InterPro" id="IPR036595">
    <property type="entry name" value="A-macroglobulin_rcpt-bd_sf"/>
</dbReference>
<dbReference type="InterPro" id="IPR009048">
    <property type="entry name" value="A-macroglobulin_rcpt-bd"/>
</dbReference>
<dbReference type="InterPro" id="IPR011625">
    <property type="entry name" value="A2M_N_BRD"/>
</dbReference>
<name>A0AA47NXV4_MERPO</name>